<dbReference type="EMBL" id="FQZQ01000006">
    <property type="protein sequence ID" value="SHJ21744.1"/>
    <property type="molecule type" value="Genomic_DNA"/>
</dbReference>
<keyword evidence="4" id="KW-1185">Reference proteome</keyword>
<keyword evidence="1" id="KW-0732">Signal</keyword>
<protein>
    <submittedName>
        <fullName evidence="3">Polyisoprenoid-binding protein YceI</fullName>
    </submittedName>
</protein>
<proteinExistence type="predicted"/>
<name>A0A1M6HHT8_9RHOB</name>
<sequence length="187" mass="20225">MIRALFICFLTIFSGTSVGAAPVPYALDVKDSEVVFFYTLGGRENRGAFSVRNASTMIDLQDVRRSSLDVTISTNSVRAGDPFVTLALKGPELLATGKHPEARFVSKRVFPTDLGVRIAGDLTLKGITLPVTLNALFQRRANAPTDNSELILQVTGAVPRASFGVTGFPDLVGDMITLRFVVHLVRE</sequence>
<organism evidence="3 4">
    <name type="scientific">Shimia gijangensis</name>
    <dbReference type="NCBI Taxonomy" id="1470563"/>
    <lineage>
        <taxon>Bacteria</taxon>
        <taxon>Pseudomonadati</taxon>
        <taxon>Pseudomonadota</taxon>
        <taxon>Alphaproteobacteria</taxon>
        <taxon>Rhodobacterales</taxon>
        <taxon>Roseobacteraceae</taxon>
    </lineage>
</organism>
<dbReference type="InterPro" id="IPR036761">
    <property type="entry name" value="TTHA0802/YceI-like_sf"/>
</dbReference>
<dbReference type="PANTHER" id="PTHR34406">
    <property type="entry name" value="PROTEIN YCEI"/>
    <property type="match status" value="1"/>
</dbReference>
<dbReference type="AlphaFoldDB" id="A0A1M6HHT8"/>
<evidence type="ECO:0000313" key="4">
    <source>
        <dbReference type="Proteomes" id="UP000183982"/>
    </source>
</evidence>
<reference evidence="4" key="1">
    <citation type="submission" date="2016-11" db="EMBL/GenBank/DDBJ databases">
        <authorList>
            <person name="Varghese N."/>
            <person name="Submissions S."/>
        </authorList>
    </citation>
    <scope>NUCLEOTIDE SEQUENCE [LARGE SCALE GENOMIC DNA]</scope>
    <source>
        <strain evidence="4">DSM 100564</strain>
    </source>
</reference>
<dbReference type="PANTHER" id="PTHR34406:SF1">
    <property type="entry name" value="PROTEIN YCEI"/>
    <property type="match status" value="1"/>
</dbReference>
<feature type="signal peptide" evidence="1">
    <location>
        <begin position="1"/>
        <end position="20"/>
    </location>
</feature>
<gene>
    <name evidence="3" type="ORF">SAMN05444000_10655</name>
</gene>
<dbReference type="OrthoDB" id="9811006at2"/>
<dbReference type="SUPFAM" id="SSF101874">
    <property type="entry name" value="YceI-like"/>
    <property type="match status" value="1"/>
</dbReference>
<evidence type="ECO:0000256" key="1">
    <source>
        <dbReference type="SAM" id="SignalP"/>
    </source>
</evidence>
<dbReference type="Gene3D" id="2.40.128.110">
    <property type="entry name" value="Lipid/polyisoprenoid-binding, YceI-like"/>
    <property type="match status" value="1"/>
</dbReference>
<feature type="domain" description="Lipid/polyisoprenoid-binding YceI-like" evidence="2">
    <location>
        <begin position="24"/>
        <end position="185"/>
    </location>
</feature>
<evidence type="ECO:0000313" key="3">
    <source>
        <dbReference type="EMBL" id="SHJ21744.1"/>
    </source>
</evidence>
<accession>A0A1M6HHT8</accession>
<dbReference type="Proteomes" id="UP000183982">
    <property type="component" value="Unassembled WGS sequence"/>
</dbReference>
<feature type="chain" id="PRO_5012590337" evidence="1">
    <location>
        <begin position="21"/>
        <end position="187"/>
    </location>
</feature>
<dbReference type="RefSeq" id="WP_073251022.1">
    <property type="nucleotide sequence ID" value="NZ_FQZQ01000006.1"/>
</dbReference>
<dbReference type="SMART" id="SM00867">
    <property type="entry name" value="YceI"/>
    <property type="match status" value="1"/>
</dbReference>
<evidence type="ECO:0000259" key="2">
    <source>
        <dbReference type="SMART" id="SM00867"/>
    </source>
</evidence>
<dbReference type="Pfam" id="PF04264">
    <property type="entry name" value="YceI"/>
    <property type="match status" value="1"/>
</dbReference>
<dbReference type="InterPro" id="IPR007372">
    <property type="entry name" value="Lipid/polyisoprenoid-bd_YceI"/>
</dbReference>
<dbReference type="STRING" id="1470563.SAMN05444000_10655"/>